<proteinExistence type="predicted"/>
<name>A0A9D3RW16_ANGAN</name>
<sequence>MAEEEVLLRKWWAGKMVQDPCYLGDLLKCSLERGNQLHQLCSINCSQSWWVEACFLEPCIFHIFGQSLGVCMFQDGK</sequence>
<dbReference type="AlphaFoldDB" id="A0A9D3RW16"/>
<accession>A0A9D3RW16</accession>
<protein>
    <submittedName>
        <fullName evidence="1">Uncharacterized protein</fullName>
    </submittedName>
</protein>
<evidence type="ECO:0000313" key="2">
    <source>
        <dbReference type="Proteomes" id="UP001044222"/>
    </source>
</evidence>
<dbReference type="EMBL" id="JAFIRN010000007">
    <property type="protein sequence ID" value="KAG5845263.1"/>
    <property type="molecule type" value="Genomic_DNA"/>
</dbReference>
<comment type="caution">
    <text evidence="1">The sequence shown here is derived from an EMBL/GenBank/DDBJ whole genome shotgun (WGS) entry which is preliminary data.</text>
</comment>
<evidence type="ECO:0000313" key="1">
    <source>
        <dbReference type="EMBL" id="KAG5845263.1"/>
    </source>
</evidence>
<keyword evidence="2" id="KW-1185">Reference proteome</keyword>
<organism evidence="1 2">
    <name type="scientific">Anguilla anguilla</name>
    <name type="common">European freshwater eel</name>
    <name type="synonym">Muraena anguilla</name>
    <dbReference type="NCBI Taxonomy" id="7936"/>
    <lineage>
        <taxon>Eukaryota</taxon>
        <taxon>Metazoa</taxon>
        <taxon>Chordata</taxon>
        <taxon>Craniata</taxon>
        <taxon>Vertebrata</taxon>
        <taxon>Euteleostomi</taxon>
        <taxon>Actinopterygii</taxon>
        <taxon>Neopterygii</taxon>
        <taxon>Teleostei</taxon>
        <taxon>Anguilliformes</taxon>
        <taxon>Anguillidae</taxon>
        <taxon>Anguilla</taxon>
    </lineage>
</organism>
<gene>
    <name evidence="1" type="ORF">ANANG_G00136930</name>
</gene>
<reference evidence="1" key="1">
    <citation type="submission" date="2021-01" db="EMBL/GenBank/DDBJ databases">
        <title>A chromosome-scale assembly of European eel, Anguilla anguilla.</title>
        <authorList>
            <person name="Henkel C."/>
            <person name="Jong-Raadsen S.A."/>
            <person name="Dufour S."/>
            <person name="Weltzien F.-A."/>
            <person name="Palstra A.P."/>
            <person name="Pelster B."/>
            <person name="Spaink H.P."/>
            <person name="Van Den Thillart G.E."/>
            <person name="Jansen H."/>
            <person name="Zahm M."/>
            <person name="Klopp C."/>
            <person name="Cedric C."/>
            <person name="Louis A."/>
            <person name="Berthelot C."/>
            <person name="Parey E."/>
            <person name="Roest Crollius H."/>
            <person name="Montfort J."/>
            <person name="Robinson-Rechavi M."/>
            <person name="Bucao C."/>
            <person name="Bouchez O."/>
            <person name="Gislard M."/>
            <person name="Lluch J."/>
            <person name="Milhes M."/>
            <person name="Lampietro C."/>
            <person name="Lopez Roques C."/>
            <person name="Donnadieu C."/>
            <person name="Braasch I."/>
            <person name="Desvignes T."/>
            <person name="Postlethwait J."/>
            <person name="Bobe J."/>
            <person name="Guiguen Y."/>
            <person name="Dirks R."/>
        </authorList>
    </citation>
    <scope>NUCLEOTIDE SEQUENCE</scope>
    <source>
        <strain evidence="1">Tag_6206</strain>
        <tissue evidence="1">Liver</tissue>
    </source>
</reference>
<dbReference type="Proteomes" id="UP001044222">
    <property type="component" value="Chromosome 7"/>
</dbReference>